<accession>A0A1I7ZE51</accession>
<protein>
    <submittedName>
        <fullName evidence="2">Uncharacterized protein</fullName>
    </submittedName>
</protein>
<keyword evidence="1" id="KW-1185">Reference proteome</keyword>
<dbReference type="WBParaSite" id="L893_g25272.t1">
    <property type="protein sequence ID" value="L893_g25272.t1"/>
    <property type="gene ID" value="L893_g25272"/>
</dbReference>
<evidence type="ECO:0000313" key="2">
    <source>
        <dbReference type="WBParaSite" id="L893_g25272.t1"/>
    </source>
</evidence>
<evidence type="ECO:0000313" key="1">
    <source>
        <dbReference type="Proteomes" id="UP000095287"/>
    </source>
</evidence>
<sequence>MFLARSADLEVYNSVVRTSTKKIKTPRRSVTIVRIRCRASSCTPAKGPHTPFVLMHNFCLAQGTAQKRADRLNEVVRDRSLQRTAADGPHTSAGKVRTFAFVLECSLALRTNICLVFSFIL</sequence>
<reference evidence="2" key="1">
    <citation type="submission" date="2016-11" db="UniProtKB">
        <authorList>
            <consortium name="WormBaseParasite"/>
        </authorList>
    </citation>
    <scope>IDENTIFICATION</scope>
</reference>
<proteinExistence type="predicted"/>
<name>A0A1I7ZE51_9BILA</name>
<dbReference type="AlphaFoldDB" id="A0A1I7ZE51"/>
<dbReference type="Proteomes" id="UP000095287">
    <property type="component" value="Unplaced"/>
</dbReference>
<organism evidence="1 2">
    <name type="scientific">Steinernema glaseri</name>
    <dbReference type="NCBI Taxonomy" id="37863"/>
    <lineage>
        <taxon>Eukaryota</taxon>
        <taxon>Metazoa</taxon>
        <taxon>Ecdysozoa</taxon>
        <taxon>Nematoda</taxon>
        <taxon>Chromadorea</taxon>
        <taxon>Rhabditida</taxon>
        <taxon>Tylenchina</taxon>
        <taxon>Panagrolaimomorpha</taxon>
        <taxon>Strongyloidoidea</taxon>
        <taxon>Steinernematidae</taxon>
        <taxon>Steinernema</taxon>
    </lineage>
</organism>